<evidence type="ECO:0008006" key="3">
    <source>
        <dbReference type="Google" id="ProtNLM"/>
    </source>
</evidence>
<dbReference type="Proteomes" id="UP000053789">
    <property type="component" value="Unassembled WGS sequence"/>
</dbReference>
<keyword evidence="2" id="KW-1185">Reference proteome</keyword>
<dbReference type="GeneID" id="27694299"/>
<evidence type="ECO:0000313" key="1">
    <source>
        <dbReference type="EMBL" id="KIW97787.1"/>
    </source>
</evidence>
<protein>
    <recommendedName>
        <fullName evidence="3">CCD97-like C-terminal domain-containing protein</fullName>
    </recommendedName>
</protein>
<dbReference type="EMBL" id="KN846981">
    <property type="protein sequence ID" value="KIW97787.1"/>
    <property type="molecule type" value="Genomic_DNA"/>
</dbReference>
<evidence type="ECO:0000313" key="2">
    <source>
        <dbReference type="Proteomes" id="UP000053789"/>
    </source>
</evidence>
<gene>
    <name evidence="1" type="ORF">Z519_01371</name>
</gene>
<accession>A0A0D2GHE5</accession>
<dbReference type="OrthoDB" id="4136123at2759"/>
<organism evidence="1 2">
    <name type="scientific">Cladophialophora bantiana (strain ATCC 10958 / CBS 173.52 / CDC B-1940 / NIH 8579)</name>
    <name type="common">Xylohypha bantiana</name>
    <dbReference type="NCBI Taxonomy" id="1442370"/>
    <lineage>
        <taxon>Eukaryota</taxon>
        <taxon>Fungi</taxon>
        <taxon>Dikarya</taxon>
        <taxon>Ascomycota</taxon>
        <taxon>Pezizomycotina</taxon>
        <taxon>Eurotiomycetes</taxon>
        <taxon>Chaetothyriomycetidae</taxon>
        <taxon>Chaetothyriales</taxon>
        <taxon>Herpotrichiellaceae</taxon>
        <taxon>Cladophialophora</taxon>
    </lineage>
</organism>
<dbReference type="RefSeq" id="XP_016624456.1">
    <property type="nucleotide sequence ID" value="XM_016759128.1"/>
</dbReference>
<dbReference type="HOGENOM" id="CLU_078827_0_0_1"/>
<name>A0A0D2GHE5_CLAB1</name>
<proteinExistence type="predicted"/>
<reference evidence="1" key="1">
    <citation type="submission" date="2015-01" db="EMBL/GenBank/DDBJ databases">
        <title>The Genome Sequence of Cladophialophora bantiana CBS 173.52.</title>
        <authorList>
            <consortium name="The Broad Institute Genomics Platform"/>
            <person name="Cuomo C."/>
            <person name="de Hoog S."/>
            <person name="Gorbushina A."/>
            <person name="Stielow B."/>
            <person name="Teixiera M."/>
            <person name="Abouelleil A."/>
            <person name="Chapman S.B."/>
            <person name="Priest M."/>
            <person name="Young S.K."/>
            <person name="Wortman J."/>
            <person name="Nusbaum C."/>
            <person name="Birren B."/>
        </authorList>
    </citation>
    <scope>NUCLEOTIDE SEQUENCE [LARGE SCALE GENOMIC DNA]</scope>
    <source>
        <strain evidence="1">CBS 173.52</strain>
    </source>
</reference>
<sequence length="246" mass="29225">MPRSTQDSIYAETYKDLRSQRRISNRLSKQSAKYYGYRGVHPSWVDQQYLSVTRYPRTYFYPNLNVLASCAPLVTDATDMKVSTWTKRDMWLDRDVDIWPLDRRHHKGRRIREKYCWKWNELEMGRRTRQKARYLDFAVEDGKSLAADDDVDIVDWELEDFWREEADEVFNDSGERPPLFVDLDGERHFEGIPDESSLDEVDGSWERKLIESYYDTGDGDDFSIISEQEVIDAMSLTSMEDDYEMV</sequence>
<dbReference type="AlphaFoldDB" id="A0A0D2GHE5"/>